<dbReference type="PANTHER" id="PTHR30015">
    <property type="entry name" value="MRR RESTRICTION SYSTEM PROTEIN"/>
    <property type="match status" value="1"/>
</dbReference>
<name>A0A285UTE2_9STAP</name>
<feature type="transmembrane region" description="Helical" evidence="1">
    <location>
        <begin position="30"/>
        <end position="50"/>
    </location>
</feature>
<dbReference type="Pfam" id="PF01396">
    <property type="entry name" value="Zn_ribbon_Top1"/>
    <property type="match status" value="1"/>
</dbReference>
<dbReference type="GO" id="GO:0015666">
    <property type="term" value="F:restriction endodeoxyribonuclease activity"/>
    <property type="evidence" value="ECO:0007669"/>
    <property type="project" value="TreeGrafter"/>
</dbReference>
<keyword evidence="5" id="KW-1185">Reference proteome</keyword>
<evidence type="ECO:0000259" key="2">
    <source>
        <dbReference type="Pfam" id="PF01396"/>
    </source>
</evidence>
<accession>A0A285UTE2</accession>
<dbReference type="AlphaFoldDB" id="A0A285UTE2"/>
<dbReference type="Gene3D" id="3.40.1350.10">
    <property type="match status" value="1"/>
</dbReference>
<dbReference type="Pfam" id="PF04471">
    <property type="entry name" value="Mrr_cat"/>
    <property type="match status" value="1"/>
</dbReference>
<dbReference type="InterPro" id="IPR013498">
    <property type="entry name" value="Topo_IA_Znf"/>
</dbReference>
<proteinExistence type="predicted"/>
<keyword evidence="1" id="KW-1133">Transmembrane helix</keyword>
<evidence type="ECO:0000313" key="4">
    <source>
        <dbReference type="EMBL" id="SOC45092.1"/>
    </source>
</evidence>
<dbReference type="InterPro" id="IPR007560">
    <property type="entry name" value="Restrct_endonuc_IV_Mrr"/>
</dbReference>
<dbReference type="GO" id="GO:0005694">
    <property type="term" value="C:chromosome"/>
    <property type="evidence" value="ECO:0007669"/>
    <property type="project" value="InterPro"/>
</dbReference>
<dbReference type="SUPFAM" id="SSF57783">
    <property type="entry name" value="Zinc beta-ribbon"/>
    <property type="match status" value="1"/>
</dbReference>
<feature type="transmembrane region" description="Helical" evidence="1">
    <location>
        <begin position="7"/>
        <end position="24"/>
    </location>
</feature>
<organism evidence="4 5">
    <name type="scientific">Salinicoccus kekensis</name>
    <dbReference type="NCBI Taxonomy" id="714307"/>
    <lineage>
        <taxon>Bacteria</taxon>
        <taxon>Bacillati</taxon>
        <taxon>Bacillota</taxon>
        <taxon>Bacilli</taxon>
        <taxon>Bacillales</taxon>
        <taxon>Staphylococcaceae</taxon>
        <taxon>Salinicoccus</taxon>
    </lineage>
</organism>
<gene>
    <name evidence="4" type="ORF">SAMN05878391_2598</name>
</gene>
<reference evidence="5" key="1">
    <citation type="submission" date="2017-08" db="EMBL/GenBank/DDBJ databases">
        <authorList>
            <person name="Varghese N."/>
            <person name="Submissions S."/>
        </authorList>
    </citation>
    <scope>NUCLEOTIDE SEQUENCE [LARGE SCALE GENOMIC DNA]</scope>
    <source>
        <strain evidence="5">DSM 23173</strain>
    </source>
</reference>
<dbReference type="GO" id="GO:0006265">
    <property type="term" value="P:DNA topological change"/>
    <property type="evidence" value="ECO:0007669"/>
    <property type="project" value="InterPro"/>
</dbReference>
<evidence type="ECO:0000256" key="1">
    <source>
        <dbReference type="SAM" id="Phobius"/>
    </source>
</evidence>
<dbReference type="InterPro" id="IPR011335">
    <property type="entry name" value="Restrct_endonuc-II-like"/>
</dbReference>
<feature type="domain" description="Restriction endonuclease type IV Mrr" evidence="3">
    <location>
        <begin position="70"/>
        <end position="180"/>
    </location>
</feature>
<keyword evidence="1" id="KW-0472">Membrane</keyword>
<protein>
    <submittedName>
        <fullName evidence="4">Restriction system protein</fullName>
    </submittedName>
</protein>
<dbReference type="Proteomes" id="UP000219412">
    <property type="component" value="Unassembled WGS sequence"/>
</dbReference>
<sequence>MVLKQIIRYVIYFFIVLLILENIQKGIINGYFIIFLILLILMLPVCRFPYQKYKERKMLKQVAKAGIHEIDKMDGHQFEMYLKALFKELGYKSDVTKGTRDFGADLIMKNDKKKVVIQAKRYGYNNKVSIGAVQEIYSAMPYYKADQAIVITNSYYTTAAEELAKACKVRLLDRKTLIHFINKVNPSVEAKTVRQTVEPEQRKCPTCEGTLAQRISNAGNTFMGCSNFPRCQHTENVAK</sequence>
<dbReference type="GO" id="GO:0009307">
    <property type="term" value="P:DNA restriction-modification system"/>
    <property type="evidence" value="ECO:0007669"/>
    <property type="project" value="InterPro"/>
</dbReference>
<evidence type="ECO:0000313" key="5">
    <source>
        <dbReference type="Proteomes" id="UP000219412"/>
    </source>
</evidence>
<dbReference type="GO" id="GO:0003677">
    <property type="term" value="F:DNA binding"/>
    <property type="evidence" value="ECO:0007669"/>
    <property type="project" value="InterPro"/>
</dbReference>
<dbReference type="PANTHER" id="PTHR30015:SF6">
    <property type="entry name" value="SLL1429 PROTEIN"/>
    <property type="match status" value="1"/>
</dbReference>
<dbReference type="GO" id="GO:0003916">
    <property type="term" value="F:DNA topoisomerase activity"/>
    <property type="evidence" value="ECO:0007669"/>
    <property type="project" value="InterPro"/>
</dbReference>
<dbReference type="SUPFAM" id="SSF52980">
    <property type="entry name" value="Restriction endonuclease-like"/>
    <property type="match status" value="1"/>
</dbReference>
<keyword evidence="1" id="KW-0812">Transmembrane</keyword>
<evidence type="ECO:0000259" key="3">
    <source>
        <dbReference type="Pfam" id="PF04471"/>
    </source>
</evidence>
<dbReference type="InterPro" id="IPR052906">
    <property type="entry name" value="Type_IV_Methyl-Rstrct_Enzyme"/>
</dbReference>
<dbReference type="EMBL" id="OBQF01000008">
    <property type="protein sequence ID" value="SOC45092.1"/>
    <property type="molecule type" value="Genomic_DNA"/>
</dbReference>
<feature type="domain" description="DNA topoisomerase type IA zn finger" evidence="2">
    <location>
        <begin position="201"/>
        <end position="237"/>
    </location>
</feature>
<dbReference type="InterPro" id="IPR011856">
    <property type="entry name" value="tRNA_endonuc-like_dom_sf"/>
</dbReference>